<keyword evidence="3" id="KW-1185">Reference proteome</keyword>
<proteinExistence type="predicted"/>
<evidence type="ECO:0008006" key="4">
    <source>
        <dbReference type="Google" id="ProtNLM"/>
    </source>
</evidence>
<dbReference type="RefSeq" id="WP_093330071.1">
    <property type="nucleotide sequence ID" value="NZ_FOAF01000010.1"/>
</dbReference>
<evidence type="ECO:0000256" key="1">
    <source>
        <dbReference type="SAM" id="SignalP"/>
    </source>
</evidence>
<feature type="chain" id="PRO_5011789027" description="WG containing repeat-containing protein" evidence="1">
    <location>
        <begin position="28"/>
        <end position="251"/>
    </location>
</feature>
<protein>
    <recommendedName>
        <fullName evidence="4">WG containing repeat-containing protein</fullName>
    </recommendedName>
</protein>
<keyword evidence="1" id="KW-0732">Signal</keyword>
<feature type="signal peptide" evidence="1">
    <location>
        <begin position="1"/>
        <end position="27"/>
    </location>
</feature>
<sequence length="251" mass="28560">MFIQNIKKSSYLLFFLFSTLFTNPVFSQDKAEVVSLIWQGIGGKQSWDEARYFMFSCKTGIHQIIPGEHSYIWDRVNGNCRFEGTNGLQGKVLALFNTESREGKIFVNNKAITDRDSAKTLLEPIINSFYSDSFWLFPSKNLADPSQLVLRDQELIGNARYYVVEIQLRNKKYGEYSSKLFIDTNTGRVYQWQALSDDGNILYNFLTSGFKDVGGGLMLATALVDQKTGTTINYPIVSALINVEEDKFIKP</sequence>
<dbReference type="Gene3D" id="2.50.20.10">
    <property type="entry name" value="Lipoprotein localisation LolA/LolB/LppX"/>
    <property type="match status" value="1"/>
</dbReference>
<dbReference type="EMBL" id="FOAF01000010">
    <property type="protein sequence ID" value="SEM29826.1"/>
    <property type="molecule type" value="Genomic_DNA"/>
</dbReference>
<reference evidence="3" key="1">
    <citation type="submission" date="2016-10" db="EMBL/GenBank/DDBJ databases">
        <authorList>
            <person name="Varghese N."/>
            <person name="Submissions S."/>
        </authorList>
    </citation>
    <scope>NUCLEOTIDE SEQUENCE [LARGE SCALE GENOMIC DNA]</scope>
    <source>
        <strain evidence="3">DSM 18733</strain>
    </source>
</reference>
<gene>
    <name evidence="2" type="ORF">SAMN05661044_04779</name>
</gene>
<organism evidence="2 3">
    <name type="scientific">Olivibacter domesticus</name>
    <name type="common">Pseudosphingobacterium domesticum</name>
    <dbReference type="NCBI Taxonomy" id="407022"/>
    <lineage>
        <taxon>Bacteria</taxon>
        <taxon>Pseudomonadati</taxon>
        <taxon>Bacteroidota</taxon>
        <taxon>Sphingobacteriia</taxon>
        <taxon>Sphingobacteriales</taxon>
        <taxon>Sphingobacteriaceae</taxon>
        <taxon>Olivibacter</taxon>
    </lineage>
</organism>
<dbReference type="AlphaFoldDB" id="A0A1H7X7N2"/>
<dbReference type="OrthoDB" id="705316at2"/>
<accession>A0A1H7X7N2</accession>
<dbReference type="Proteomes" id="UP000199421">
    <property type="component" value="Unassembled WGS sequence"/>
</dbReference>
<evidence type="ECO:0000313" key="3">
    <source>
        <dbReference type="Proteomes" id="UP000199421"/>
    </source>
</evidence>
<name>A0A1H7X7N2_OLID1</name>
<evidence type="ECO:0000313" key="2">
    <source>
        <dbReference type="EMBL" id="SEM29826.1"/>
    </source>
</evidence>